<dbReference type="PANTHER" id="PTHR11339:SF408">
    <property type="entry name" value="MUCIN-5B"/>
    <property type="match status" value="1"/>
</dbReference>
<evidence type="ECO:0000313" key="4">
    <source>
        <dbReference type="Proteomes" id="UP000518266"/>
    </source>
</evidence>
<dbReference type="InterPro" id="IPR050780">
    <property type="entry name" value="Mucin_vWF_Thrombospondin_sf"/>
</dbReference>
<dbReference type="GO" id="GO:0005615">
    <property type="term" value="C:extracellular space"/>
    <property type="evidence" value="ECO:0007669"/>
    <property type="project" value="TreeGrafter"/>
</dbReference>
<dbReference type="EMBL" id="JAAKFY010000027">
    <property type="protein sequence ID" value="KAF3833266.1"/>
    <property type="molecule type" value="Genomic_DNA"/>
</dbReference>
<organism evidence="3 4">
    <name type="scientific">Dissostichus mawsoni</name>
    <name type="common">Antarctic cod</name>
    <dbReference type="NCBI Taxonomy" id="36200"/>
    <lineage>
        <taxon>Eukaryota</taxon>
        <taxon>Metazoa</taxon>
        <taxon>Chordata</taxon>
        <taxon>Craniata</taxon>
        <taxon>Vertebrata</taxon>
        <taxon>Euteleostomi</taxon>
        <taxon>Actinopterygii</taxon>
        <taxon>Neopterygii</taxon>
        <taxon>Teleostei</taxon>
        <taxon>Neoteleostei</taxon>
        <taxon>Acanthomorphata</taxon>
        <taxon>Eupercaria</taxon>
        <taxon>Perciformes</taxon>
        <taxon>Notothenioidei</taxon>
        <taxon>Nototheniidae</taxon>
        <taxon>Dissostichus</taxon>
    </lineage>
</organism>
<proteinExistence type="predicted"/>
<dbReference type="Pfam" id="PF08742">
    <property type="entry name" value="C8"/>
    <property type="match status" value="1"/>
</dbReference>
<keyword evidence="4" id="KW-1185">Reference proteome</keyword>
<name>A0A7J5X8F3_DISMA</name>
<protein>
    <recommendedName>
        <fullName evidence="2">VWF/SSPO/Zonadhesin-like cysteine-rich domain-containing protein</fullName>
    </recommendedName>
</protein>
<dbReference type="PANTHER" id="PTHR11339">
    <property type="entry name" value="EXTRACELLULAR MATRIX GLYCOPROTEIN RELATED"/>
    <property type="match status" value="1"/>
</dbReference>
<reference evidence="3 4" key="1">
    <citation type="submission" date="2020-03" db="EMBL/GenBank/DDBJ databases">
        <title>Dissostichus mawsoni Genome sequencing and assembly.</title>
        <authorList>
            <person name="Park H."/>
        </authorList>
    </citation>
    <scope>NUCLEOTIDE SEQUENCE [LARGE SCALE GENOMIC DNA]</scope>
    <source>
        <strain evidence="3">DM0001</strain>
        <tissue evidence="3">Muscle</tissue>
    </source>
</reference>
<accession>A0A7J5X8F3</accession>
<feature type="domain" description="VWF/SSPO/Zonadhesin-like cysteine-rich" evidence="2">
    <location>
        <begin position="38"/>
        <end position="112"/>
    </location>
</feature>
<dbReference type="AlphaFoldDB" id="A0A7J5X8F3"/>
<comment type="caution">
    <text evidence="3">The sequence shown here is derived from an EMBL/GenBank/DDBJ whole genome shotgun (WGS) entry which is preliminary data.</text>
</comment>
<dbReference type="OrthoDB" id="8863461at2759"/>
<evidence type="ECO:0000313" key="3">
    <source>
        <dbReference type="EMBL" id="KAF3833266.1"/>
    </source>
</evidence>
<dbReference type="SMART" id="SM00832">
    <property type="entry name" value="C8"/>
    <property type="match status" value="1"/>
</dbReference>
<dbReference type="GO" id="GO:0031012">
    <property type="term" value="C:extracellular matrix"/>
    <property type="evidence" value="ECO:0007669"/>
    <property type="project" value="TreeGrafter"/>
</dbReference>
<gene>
    <name evidence="3" type="ORF">F7725_026931</name>
</gene>
<evidence type="ECO:0000259" key="2">
    <source>
        <dbReference type="SMART" id="SM00832"/>
    </source>
</evidence>
<keyword evidence="1" id="KW-1015">Disulfide bond</keyword>
<evidence type="ECO:0000256" key="1">
    <source>
        <dbReference type="ARBA" id="ARBA00023157"/>
    </source>
</evidence>
<dbReference type="InterPro" id="IPR014853">
    <property type="entry name" value="VWF/SSPO/ZAN-like_Cys-rich_dom"/>
</dbReference>
<sequence length="122" mass="13597">MVIPRESIPCHFSELIMKCSGHVVFCKYFISVFFCLSESYAKYWCSKLADPQGLFASCHSLISPSMYKDNCIYDSCNCENSEESMCAAVSAYVYACAAAGIHFRGWRNTICGECTLSTSTNN</sequence>
<dbReference type="Proteomes" id="UP000518266">
    <property type="component" value="Unassembled WGS sequence"/>
</dbReference>